<dbReference type="EMBL" id="BMAU01021351">
    <property type="protein sequence ID" value="GFY19164.1"/>
    <property type="molecule type" value="Genomic_DNA"/>
</dbReference>
<evidence type="ECO:0000313" key="1">
    <source>
        <dbReference type="EMBL" id="GFY19164.1"/>
    </source>
</evidence>
<comment type="caution">
    <text evidence="1">The sequence shown here is derived from an EMBL/GenBank/DDBJ whole genome shotgun (WGS) entry which is preliminary data.</text>
</comment>
<evidence type="ECO:0000313" key="2">
    <source>
        <dbReference type="Proteomes" id="UP000887159"/>
    </source>
</evidence>
<proteinExistence type="predicted"/>
<dbReference type="Proteomes" id="UP000887159">
    <property type="component" value="Unassembled WGS sequence"/>
</dbReference>
<organism evidence="1 2">
    <name type="scientific">Trichonephila clavipes</name>
    <name type="common">Golden silk orbweaver</name>
    <name type="synonym">Nephila clavipes</name>
    <dbReference type="NCBI Taxonomy" id="2585209"/>
    <lineage>
        <taxon>Eukaryota</taxon>
        <taxon>Metazoa</taxon>
        <taxon>Ecdysozoa</taxon>
        <taxon>Arthropoda</taxon>
        <taxon>Chelicerata</taxon>
        <taxon>Arachnida</taxon>
        <taxon>Araneae</taxon>
        <taxon>Araneomorphae</taxon>
        <taxon>Entelegynae</taxon>
        <taxon>Araneoidea</taxon>
        <taxon>Nephilidae</taxon>
        <taxon>Trichonephila</taxon>
    </lineage>
</organism>
<gene>
    <name evidence="1" type="ORF">TNCV_4225281</name>
</gene>
<name>A0A8X6VRJ7_TRICX</name>
<sequence>MVNRDEKWVTYGNIVQKGSWSKRGEVARMVSKPGLTARKKVCKKGAQSSRDIGFIIEPIPSEISDVQPDDFPDEEVPANYLREFSLDS</sequence>
<reference evidence="1" key="1">
    <citation type="submission" date="2020-08" db="EMBL/GenBank/DDBJ databases">
        <title>Multicomponent nature underlies the extraordinary mechanical properties of spider dragline silk.</title>
        <authorList>
            <person name="Kono N."/>
            <person name="Nakamura H."/>
            <person name="Mori M."/>
            <person name="Yoshida Y."/>
            <person name="Ohtoshi R."/>
            <person name="Malay A.D."/>
            <person name="Moran D.A.P."/>
            <person name="Tomita M."/>
            <person name="Numata K."/>
            <person name="Arakawa K."/>
        </authorList>
    </citation>
    <scope>NUCLEOTIDE SEQUENCE</scope>
</reference>
<dbReference type="AlphaFoldDB" id="A0A8X6VRJ7"/>
<accession>A0A8X6VRJ7</accession>
<protein>
    <submittedName>
        <fullName evidence="1">Uncharacterized protein</fullName>
    </submittedName>
</protein>
<keyword evidence="2" id="KW-1185">Reference proteome</keyword>